<organism evidence="1 2">
    <name type="scientific">Spiromyces aspiralis</name>
    <dbReference type="NCBI Taxonomy" id="68401"/>
    <lineage>
        <taxon>Eukaryota</taxon>
        <taxon>Fungi</taxon>
        <taxon>Fungi incertae sedis</taxon>
        <taxon>Zoopagomycota</taxon>
        <taxon>Kickxellomycotina</taxon>
        <taxon>Kickxellomycetes</taxon>
        <taxon>Kickxellales</taxon>
        <taxon>Kickxellaceae</taxon>
        <taxon>Spiromyces</taxon>
    </lineage>
</organism>
<name>A0ACC1HR45_9FUNG</name>
<protein>
    <submittedName>
        <fullName evidence="1">Uncharacterized protein</fullName>
    </submittedName>
</protein>
<keyword evidence="2" id="KW-1185">Reference proteome</keyword>
<reference evidence="1" key="1">
    <citation type="submission" date="2022-06" db="EMBL/GenBank/DDBJ databases">
        <title>Phylogenomic reconstructions and comparative analyses of Kickxellomycotina fungi.</title>
        <authorList>
            <person name="Reynolds N.K."/>
            <person name="Stajich J.E."/>
            <person name="Barry K."/>
            <person name="Grigoriev I.V."/>
            <person name="Crous P."/>
            <person name="Smith M.E."/>
        </authorList>
    </citation>
    <scope>NUCLEOTIDE SEQUENCE</scope>
    <source>
        <strain evidence="1">RSA 2271</strain>
    </source>
</reference>
<gene>
    <name evidence="1" type="ORF">EV182_004664</name>
</gene>
<accession>A0ACC1HR45</accession>
<proteinExistence type="predicted"/>
<evidence type="ECO:0000313" key="1">
    <source>
        <dbReference type="EMBL" id="KAJ1678151.1"/>
    </source>
</evidence>
<comment type="caution">
    <text evidence="1">The sequence shown here is derived from an EMBL/GenBank/DDBJ whole genome shotgun (WGS) entry which is preliminary data.</text>
</comment>
<feature type="non-terminal residue" evidence="1">
    <location>
        <position position="312"/>
    </location>
</feature>
<dbReference type="Proteomes" id="UP001145114">
    <property type="component" value="Unassembled WGS sequence"/>
</dbReference>
<sequence>MIADLSVNSPRNSLPDSPLSSDDDDGDNNGRKYNADGQPSSNKTTPLGSSRRFEQFPFLDSSSLKYRSRPVSLYAGHDQAYHDVQAQRASPQNKDIQARSEFLEKAKSEEEEARRQIQRFSLQQRASSNQWSAVDRNLDSEVEQALEQLLRLKEERDKKIEQADSEARRQIEKLRQDEEQEAKRREGERRKKEEEAKAKQEAEEQAKQTAATEASAELDTTLQFDADDVVPITPAVSAEAKEWAEKYCKVYQRILDEVEPKISGAPEIKRLCFQKKMDVNRRLSQLNGEKFRTDTAIREIGQILQDTRNKDE</sequence>
<evidence type="ECO:0000313" key="2">
    <source>
        <dbReference type="Proteomes" id="UP001145114"/>
    </source>
</evidence>
<dbReference type="EMBL" id="JAMZIH010001483">
    <property type="protein sequence ID" value="KAJ1678151.1"/>
    <property type="molecule type" value="Genomic_DNA"/>
</dbReference>